<protein>
    <recommendedName>
        <fullName evidence="3">F-box domain-containing protein</fullName>
    </recommendedName>
</protein>
<dbReference type="STRING" id="686832.A0A0C3CTJ6"/>
<evidence type="ECO:0000313" key="4">
    <source>
        <dbReference type="EMBL" id="KIM47186.1"/>
    </source>
</evidence>
<feature type="region of interest" description="Disordered" evidence="1">
    <location>
        <begin position="298"/>
        <end position="332"/>
    </location>
</feature>
<evidence type="ECO:0000256" key="2">
    <source>
        <dbReference type="SAM" id="Phobius"/>
    </source>
</evidence>
<accession>A0A0C3CTJ6</accession>
<feature type="region of interest" description="Disordered" evidence="1">
    <location>
        <begin position="106"/>
        <end position="127"/>
    </location>
</feature>
<dbReference type="EMBL" id="KN831770">
    <property type="protein sequence ID" value="KIM47186.1"/>
    <property type="molecule type" value="Genomic_DNA"/>
</dbReference>
<sequence>MSLTDLLPEILILILSFLPVSSLGSILRLNKKWFMFIDENQNTIYRDAAYLEGYVPDPATLLEGIGPTEAGMERRALYSRRVTDGLEGWKDLCRRRKLVEQSWAGHAPSSLLPSPRSPDPPLANVNQNTHRYRVHRIKVDEKAGIILTTSQVGGLLVRDLESDEVLWELPAWHVRAYAHLEYGQGYVIFDRQDGNKEIWRRTVDITNAPQEIEVDPCCLPDGRMHSVAGYMSTLTSTHSLTTAHRNAQFSPHALLRMPEPTRAYRHVFPTLAVASFERAFMFDVRTGARIQTLEGIQTIPPTTEHEEHEEPPVAGSSGEHEQPPPPPSQVADTVDHVIPIDSDENHTDEATDDNEEDDDVVQDLSQLLGQVRYVEVSERHVFLAGPYVLRVFSRATGKAVLDIPSTRSRYGRWRWELASRESVKDHGGRYDTYEDAQEQHREVVRLPTRFSWEQYRSAERVVIDQFIAVHVSSDGKHLVAMLSGSRLVMIPNFEDLLTKHSRMGMSGHPARTSRDEFKRDKDREIFEHTLDIQLGAPLGSSSVYLAYEHGRIGVVTSNSVFVVTPAIPNADNPIDAPKLTVSRLPYFSNPSWLCAVSCLMMSDTGLYLNWNPAVDDGEGETMQDWDARFEDELTNYERHEKHRYHMLPNGDGFVAAAPMAFDVSEVSTVFSVKFAMVPPPPPPLTNDPSSDPVGDASDISAEDEVAS</sequence>
<dbReference type="AlphaFoldDB" id="A0A0C3CTJ6"/>
<keyword evidence="2" id="KW-1133">Transmembrane helix</keyword>
<gene>
    <name evidence="4" type="ORF">M413DRAFT_440688</name>
</gene>
<dbReference type="InterPro" id="IPR036047">
    <property type="entry name" value="F-box-like_dom_sf"/>
</dbReference>
<feature type="domain" description="F-box" evidence="3">
    <location>
        <begin position="1"/>
        <end position="48"/>
    </location>
</feature>
<keyword evidence="2" id="KW-0812">Transmembrane</keyword>
<dbReference type="Proteomes" id="UP000053424">
    <property type="component" value="Unassembled WGS sequence"/>
</dbReference>
<keyword evidence="2" id="KW-0472">Membrane</keyword>
<dbReference type="InterPro" id="IPR001810">
    <property type="entry name" value="F-box_dom"/>
</dbReference>
<dbReference type="PROSITE" id="PS50181">
    <property type="entry name" value="FBOX"/>
    <property type="match status" value="1"/>
</dbReference>
<evidence type="ECO:0000259" key="3">
    <source>
        <dbReference type="PROSITE" id="PS50181"/>
    </source>
</evidence>
<evidence type="ECO:0000313" key="5">
    <source>
        <dbReference type="Proteomes" id="UP000053424"/>
    </source>
</evidence>
<reference evidence="4 5" key="1">
    <citation type="submission" date="2014-04" db="EMBL/GenBank/DDBJ databases">
        <authorList>
            <consortium name="DOE Joint Genome Institute"/>
            <person name="Kuo A."/>
            <person name="Gay G."/>
            <person name="Dore J."/>
            <person name="Kohler A."/>
            <person name="Nagy L.G."/>
            <person name="Floudas D."/>
            <person name="Copeland A."/>
            <person name="Barry K.W."/>
            <person name="Cichocki N."/>
            <person name="Veneault-Fourrey C."/>
            <person name="LaButti K."/>
            <person name="Lindquist E.A."/>
            <person name="Lipzen A."/>
            <person name="Lundell T."/>
            <person name="Morin E."/>
            <person name="Murat C."/>
            <person name="Sun H."/>
            <person name="Tunlid A."/>
            <person name="Henrissat B."/>
            <person name="Grigoriev I.V."/>
            <person name="Hibbett D.S."/>
            <person name="Martin F."/>
            <person name="Nordberg H.P."/>
            <person name="Cantor M.N."/>
            <person name="Hua S.X."/>
        </authorList>
    </citation>
    <scope>NUCLEOTIDE SEQUENCE [LARGE SCALE GENOMIC DNA]</scope>
    <source>
        <strain evidence="5">h7</strain>
    </source>
</reference>
<dbReference type="InterPro" id="IPR011047">
    <property type="entry name" value="Quinoprotein_ADH-like_sf"/>
</dbReference>
<feature type="region of interest" description="Disordered" evidence="1">
    <location>
        <begin position="678"/>
        <end position="707"/>
    </location>
</feature>
<name>A0A0C3CTJ6_HEBCY</name>
<dbReference type="SUPFAM" id="SSF50998">
    <property type="entry name" value="Quinoprotein alcohol dehydrogenase-like"/>
    <property type="match status" value="1"/>
</dbReference>
<keyword evidence="5" id="KW-1185">Reference proteome</keyword>
<feature type="transmembrane region" description="Helical" evidence="2">
    <location>
        <begin position="6"/>
        <end position="27"/>
    </location>
</feature>
<dbReference type="SUPFAM" id="SSF81383">
    <property type="entry name" value="F-box domain"/>
    <property type="match status" value="1"/>
</dbReference>
<organism evidence="4 5">
    <name type="scientific">Hebeloma cylindrosporum</name>
    <dbReference type="NCBI Taxonomy" id="76867"/>
    <lineage>
        <taxon>Eukaryota</taxon>
        <taxon>Fungi</taxon>
        <taxon>Dikarya</taxon>
        <taxon>Basidiomycota</taxon>
        <taxon>Agaricomycotina</taxon>
        <taxon>Agaricomycetes</taxon>
        <taxon>Agaricomycetidae</taxon>
        <taxon>Agaricales</taxon>
        <taxon>Agaricineae</taxon>
        <taxon>Hymenogastraceae</taxon>
        <taxon>Hebeloma</taxon>
    </lineage>
</organism>
<dbReference type="OrthoDB" id="550575at2759"/>
<proteinExistence type="predicted"/>
<dbReference type="HOGENOM" id="CLU_010947_0_0_1"/>
<reference evidence="5" key="2">
    <citation type="submission" date="2015-01" db="EMBL/GenBank/DDBJ databases">
        <title>Evolutionary Origins and Diversification of the Mycorrhizal Mutualists.</title>
        <authorList>
            <consortium name="DOE Joint Genome Institute"/>
            <consortium name="Mycorrhizal Genomics Consortium"/>
            <person name="Kohler A."/>
            <person name="Kuo A."/>
            <person name="Nagy L.G."/>
            <person name="Floudas D."/>
            <person name="Copeland A."/>
            <person name="Barry K.W."/>
            <person name="Cichocki N."/>
            <person name="Veneault-Fourrey C."/>
            <person name="LaButti K."/>
            <person name="Lindquist E.A."/>
            <person name="Lipzen A."/>
            <person name="Lundell T."/>
            <person name="Morin E."/>
            <person name="Murat C."/>
            <person name="Riley R."/>
            <person name="Ohm R."/>
            <person name="Sun H."/>
            <person name="Tunlid A."/>
            <person name="Henrissat B."/>
            <person name="Grigoriev I.V."/>
            <person name="Hibbett D.S."/>
            <person name="Martin F."/>
        </authorList>
    </citation>
    <scope>NUCLEOTIDE SEQUENCE [LARGE SCALE GENOMIC DNA]</scope>
    <source>
        <strain evidence="5">h7</strain>
    </source>
</reference>
<evidence type="ECO:0000256" key="1">
    <source>
        <dbReference type="SAM" id="MobiDB-lite"/>
    </source>
</evidence>